<proteinExistence type="predicted"/>
<dbReference type="NCBIfam" id="NF045662">
    <property type="entry name" value="DVU0298_fam"/>
    <property type="match status" value="1"/>
</dbReference>
<dbReference type="Proteomes" id="UP000461162">
    <property type="component" value="Unassembled WGS sequence"/>
</dbReference>
<reference evidence="1 2" key="1">
    <citation type="submission" date="2019-11" db="EMBL/GenBank/DDBJ databases">
        <title>Pseudodesulfovibrio alkaliphilus, sp. nov., an alkaliphilic sulfate-reducing bacteria from mud volcano of Taman peninsula, Russia.</title>
        <authorList>
            <person name="Frolova A."/>
            <person name="Merkel A.Y."/>
            <person name="Slobodkin A.I."/>
        </authorList>
    </citation>
    <scope>NUCLEOTIDE SEQUENCE [LARGE SCALE GENOMIC DNA]</scope>
    <source>
        <strain evidence="1 2">F-1</strain>
    </source>
</reference>
<dbReference type="AlphaFoldDB" id="A0A7K1KPL4"/>
<dbReference type="SUPFAM" id="SSF48371">
    <property type="entry name" value="ARM repeat"/>
    <property type="match status" value="1"/>
</dbReference>
<evidence type="ECO:0000313" key="1">
    <source>
        <dbReference type="EMBL" id="MUM78017.1"/>
    </source>
</evidence>
<dbReference type="InterPro" id="IPR011989">
    <property type="entry name" value="ARM-like"/>
</dbReference>
<dbReference type="Gene3D" id="1.25.10.10">
    <property type="entry name" value="Leucine-rich Repeat Variant"/>
    <property type="match status" value="1"/>
</dbReference>
<sequence>MSRFRQVKREVRSILALENWQERLEGLEQWPAGILVPPLLSLRLDRDEAVRWHSATAFGLTAARMVEASMEKARVLMRTCMWYMNEESGNLGWGIPHFMGEAMAVSERIASEYHKILVSYIFCDEACDGNYLEHAELRRDVFWGLARLAEVRPGLVVHGERFFTAALNEDDAFSRAHAARTLGLIGADAARGALDGLCADSASVRTYLDRELVDTTVGSMAAEALESLG</sequence>
<evidence type="ECO:0000313" key="2">
    <source>
        <dbReference type="Proteomes" id="UP000461162"/>
    </source>
</evidence>
<protein>
    <submittedName>
        <fullName evidence="1">HEAT repeat domain-containing protein</fullName>
    </submittedName>
</protein>
<dbReference type="InterPro" id="IPR016024">
    <property type="entry name" value="ARM-type_fold"/>
</dbReference>
<gene>
    <name evidence="1" type="ORF">GKC30_10255</name>
</gene>
<dbReference type="InterPro" id="IPR054701">
    <property type="entry name" value="DVU0298-like"/>
</dbReference>
<accession>A0A7K1KPL4</accession>
<name>A0A7K1KPL4_9BACT</name>
<dbReference type="RefSeq" id="WP_155934635.1">
    <property type="nucleotide sequence ID" value="NZ_WODC01000006.1"/>
</dbReference>
<comment type="caution">
    <text evidence="1">The sequence shown here is derived from an EMBL/GenBank/DDBJ whole genome shotgun (WGS) entry which is preliminary data.</text>
</comment>
<keyword evidence="2" id="KW-1185">Reference proteome</keyword>
<organism evidence="1 2">
    <name type="scientific">Pseudodesulfovibrio alkaliphilus</name>
    <dbReference type="NCBI Taxonomy" id="2661613"/>
    <lineage>
        <taxon>Bacteria</taxon>
        <taxon>Pseudomonadati</taxon>
        <taxon>Thermodesulfobacteriota</taxon>
        <taxon>Desulfovibrionia</taxon>
        <taxon>Desulfovibrionales</taxon>
        <taxon>Desulfovibrionaceae</taxon>
    </lineage>
</organism>
<dbReference type="EMBL" id="WODC01000006">
    <property type="protein sequence ID" value="MUM78017.1"/>
    <property type="molecule type" value="Genomic_DNA"/>
</dbReference>